<feature type="compositionally biased region" description="Basic and acidic residues" evidence="1">
    <location>
        <begin position="41"/>
        <end position="50"/>
    </location>
</feature>
<dbReference type="InterPro" id="IPR056542">
    <property type="entry name" value="Ig-like_POM152_1st"/>
</dbReference>
<dbReference type="RefSeq" id="XP_041406307.1">
    <property type="nucleotide sequence ID" value="XM_041550373.1"/>
</dbReference>
<evidence type="ECO:0000259" key="5">
    <source>
        <dbReference type="Pfam" id="PF24312"/>
    </source>
</evidence>
<dbReference type="InterPro" id="IPR056541">
    <property type="entry name" value="Ig-like_POM152"/>
</dbReference>
<evidence type="ECO:0000259" key="6">
    <source>
        <dbReference type="Pfam" id="PF24519"/>
    </source>
</evidence>
<comment type="caution">
    <text evidence="8">The sequence shown here is derived from an EMBL/GenBank/DDBJ whole genome shotgun (WGS) entry which is preliminary data.</text>
</comment>
<feature type="domain" description="Nucleoporin POM152 N-terminal transmembrane" evidence="4">
    <location>
        <begin position="100"/>
        <end position="189"/>
    </location>
</feature>
<dbReference type="InterPro" id="IPR056544">
    <property type="entry name" value="Ig_POM152"/>
</dbReference>
<dbReference type="Pfam" id="PF24097">
    <property type="entry name" value="TMD_POM152"/>
    <property type="match status" value="1"/>
</dbReference>
<reference evidence="8 9" key="1">
    <citation type="submission" date="2020-05" db="EMBL/GenBank/DDBJ databases">
        <authorList>
            <person name="Casaregola S."/>
            <person name="Devillers H."/>
            <person name="Grondin C."/>
        </authorList>
    </citation>
    <scope>NUCLEOTIDE SEQUENCE [LARGE SCALE GENOMIC DNA]</scope>
    <source>
        <strain evidence="8 9">CLIB 1767</strain>
    </source>
</reference>
<evidence type="ECO:0000313" key="9">
    <source>
        <dbReference type="Proteomes" id="UP000644660"/>
    </source>
</evidence>
<protein>
    <submittedName>
        <fullName evidence="8">Similar to Saccharomyces cerevisiae YMR129W POM152 Nuclear pore membrane glycoprotein</fullName>
    </submittedName>
</protein>
<dbReference type="Pfam" id="PF24519">
    <property type="entry name" value="Ig-like_Pom152_1"/>
    <property type="match status" value="1"/>
</dbReference>
<feature type="domain" description="Nucleoporin POM152 first Ig-like" evidence="6">
    <location>
        <begin position="246"/>
        <end position="387"/>
    </location>
</feature>
<dbReference type="InterPro" id="IPR056543">
    <property type="entry name" value="Ig-like_POM152_9th"/>
</dbReference>
<feature type="transmembrane region" description="Helical" evidence="2">
    <location>
        <begin position="141"/>
        <end position="160"/>
    </location>
</feature>
<gene>
    <name evidence="8" type="ORF">KABA2_04S06864</name>
</gene>
<proteinExistence type="predicted"/>
<dbReference type="Pfam" id="PF23664">
    <property type="entry name" value="Ig_Pom152"/>
    <property type="match status" value="2"/>
</dbReference>
<dbReference type="InterPro" id="IPR037701">
    <property type="entry name" value="Pom152"/>
</dbReference>
<feature type="transmembrane region" description="Helical" evidence="2">
    <location>
        <begin position="172"/>
        <end position="189"/>
    </location>
</feature>
<dbReference type="Proteomes" id="UP000644660">
    <property type="component" value="Unassembled WGS sequence"/>
</dbReference>
<organism evidence="8 9">
    <name type="scientific">Maudiozyma barnettii</name>
    <dbReference type="NCBI Taxonomy" id="61262"/>
    <lineage>
        <taxon>Eukaryota</taxon>
        <taxon>Fungi</taxon>
        <taxon>Dikarya</taxon>
        <taxon>Ascomycota</taxon>
        <taxon>Saccharomycotina</taxon>
        <taxon>Saccharomycetes</taxon>
        <taxon>Saccharomycetales</taxon>
        <taxon>Saccharomycetaceae</taxon>
        <taxon>Maudiozyma</taxon>
    </lineage>
</organism>
<feature type="domain" description="Nucleoporin POM152 immunoglobulin-like" evidence="3">
    <location>
        <begin position="973"/>
        <end position="1045"/>
    </location>
</feature>
<keyword evidence="2" id="KW-1133">Transmembrane helix</keyword>
<name>A0A8H2ZI01_9SACH</name>
<dbReference type="GO" id="GO:0006999">
    <property type="term" value="P:nuclear pore organization"/>
    <property type="evidence" value="ECO:0007669"/>
    <property type="project" value="TreeGrafter"/>
</dbReference>
<dbReference type="GO" id="GO:0017056">
    <property type="term" value="F:structural constituent of nuclear pore"/>
    <property type="evidence" value="ECO:0007669"/>
    <property type="project" value="InterPro"/>
</dbReference>
<evidence type="ECO:0000259" key="4">
    <source>
        <dbReference type="Pfam" id="PF24097"/>
    </source>
</evidence>
<dbReference type="EMBL" id="CAEFZW010000004">
    <property type="protein sequence ID" value="CAB4254463.1"/>
    <property type="molecule type" value="Genomic_DNA"/>
</dbReference>
<dbReference type="GO" id="GO:0070762">
    <property type="term" value="C:nuclear pore transmembrane ring"/>
    <property type="evidence" value="ECO:0007669"/>
    <property type="project" value="TreeGrafter"/>
</dbReference>
<dbReference type="GeneID" id="64857459"/>
<feature type="transmembrane region" description="Helical" evidence="2">
    <location>
        <begin position="105"/>
        <end position="121"/>
    </location>
</feature>
<accession>A0A8H2ZI01</accession>
<feature type="domain" description="Nucleoporin POM152 ninth Ig-like" evidence="7">
    <location>
        <begin position="1202"/>
        <end position="1274"/>
    </location>
</feature>
<evidence type="ECO:0000256" key="1">
    <source>
        <dbReference type="SAM" id="MobiDB-lite"/>
    </source>
</evidence>
<feature type="region of interest" description="Disordered" evidence="1">
    <location>
        <begin position="1"/>
        <end position="74"/>
    </location>
</feature>
<keyword evidence="2" id="KW-0472">Membrane</keyword>
<dbReference type="GO" id="GO:0006606">
    <property type="term" value="P:protein import into nucleus"/>
    <property type="evidence" value="ECO:0007669"/>
    <property type="project" value="TreeGrafter"/>
</dbReference>
<dbReference type="Pfam" id="PF24527">
    <property type="entry name" value="Ig-like_Pom152_9"/>
    <property type="match status" value="1"/>
</dbReference>
<dbReference type="PANTHER" id="PTHR28206">
    <property type="entry name" value="NUCLEOPORIN POM152"/>
    <property type="match status" value="1"/>
</dbReference>
<feature type="domain" description="Nucleoporin POM152 Ig-like" evidence="5">
    <location>
        <begin position="845"/>
        <end position="935"/>
    </location>
</feature>
<feature type="domain" description="Nucleoporin POM152 immunoglobulin-like" evidence="3">
    <location>
        <begin position="632"/>
        <end position="739"/>
    </location>
</feature>
<dbReference type="OrthoDB" id="5529162at2759"/>
<evidence type="ECO:0000259" key="7">
    <source>
        <dbReference type="Pfam" id="PF24527"/>
    </source>
</evidence>
<evidence type="ECO:0000256" key="2">
    <source>
        <dbReference type="SAM" id="Phobius"/>
    </source>
</evidence>
<dbReference type="InterPro" id="IPR056540">
    <property type="entry name" value="TMD_POM152"/>
</dbReference>
<keyword evidence="2" id="KW-0812">Transmembrane</keyword>
<dbReference type="PANTHER" id="PTHR28206:SF1">
    <property type="entry name" value="NUCLEOPORIN POM152"/>
    <property type="match status" value="1"/>
</dbReference>
<evidence type="ECO:0000259" key="3">
    <source>
        <dbReference type="Pfam" id="PF23664"/>
    </source>
</evidence>
<feature type="compositionally biased region" description="Polar residues" evidence="1">
    <location>
        <begin position="53"/>
        <end position="71"/>
    </location>
</feature>
<dbReference type="Pfam" id="PF24312">
    <property type="entry name" value="Ig-like_POM152"/>
    <property type="match status" value="1"/>
</dbReference>
<sequence length="1395" mass="157812">MTHRFNAFNDTPRGNHWMGASPSRHNINAPSFDRGNILESDQTRQSHGVERNPSASNNTKDSTGSMNSANPLNDKKFNVNDPNVQLYVESLPLLSTEILDVSKQRSLALVTFLIIQAYKIYDLILLKSGLTVSGLSSHNSYFNFLSKYFIIDSLFLYFLPSFKIPRLTFKKYVTYLQILVMAVLTIFLSREQDFFIVIMILSRWKKLYFQKELTVTGASINRHQKLIDYSSHFKGALTIKILPENTAMLNPLHESYCLPLDSSFTSLIDNENRGTQVNIPVRINSTEDIKLIELEYRDFYTNEIQLKNLTTKDFQKILNPSSLLSKDRSLYESDIVNGQDSTVSSGDKKSTMRYINIPLKQIGFYQIKKIIDTKNLNLKVYQSHVIVPHCPTATMVASGDSNRCLGDKDEISIELHGVPPLKLSYSKVIDDKVYSFVDTNLEPEFFKSPLKQSNILNAKKTFSATDLEDLTWARNHKVMISLNSTTLSDGHYTYKIDKLIDRLGNTMDFTMLSDQLNKKYDLMNEFDVYNPPRASMDETFNSDSPTKRDITINFEHLKNWDKDLPLSAKVSYIGSNGREGDNNEVETFDVELTQLSKSFHAEKPGRYILQSISSKYCSGIIIGKSSITISKPIPPHLNVSSTPIIDQCIGQVGLNFDLMFTGIPPFHYGVKIFKIDGERRKLFETKRLISKGSRNQFAYNPSTEGHYEITFDQISNDLYRDPIALIPSELYTFETSMRVKPSASISLRNYKDSLKLCLNQRAKIPIALRGEPPFAFKYDILETTTNNKMSYSIEDVNSNGYELNTPEFNLGGDYIVTLVSVKDNTGCVVSLSEPDVRIKVRGDIPSASFNRLNRDGSDNSISIKQNTVVDIPLKLSGEGPFKVKYQHVALDGRVLGSFENRFETSYKAGLRVSKEGLYKLLEVRDSSCSGEIIQGEELFKVNYLKKPTFTIQDKFSKLKKITDSVFINPPVCQDTGETIDLLLTGSPPFILNYDLMIPNGNVLSEKIQVATKYTSLKIPNNEAGEFVVTIKSIYDSNYEEQESKSGATINSDPNEKIIKQVVNPLPYVEFANQEKTFRTCSANIDQEALLDPINIKQYSGKGPFTIVFNVYHESTSRTEELTLKNVSTDSFPFQKLYDGLKLGNHVISIVKITDTNGCANDLRNVQDTQLKRYVRNGIENFIGGEDNKINKNYISISITDVPKIHLLDSQVEYCVGDYVTYQLNGIAPFTIQYTFNEVSLRTQEHSSQFVRLASEPGLITIDSIEDSTAQCLVNFTKPGMEKDLKRLSLNVHPIPSVTVSQGNYVVEDIHEGGQAEVLFSFEGTPPFSLTYVRTEDIESDNNGIMMRRPQVVETHKVTDIFAYQYRVVTSLQGTYEAIEISDAFCFAKNDAFFDN</sequence>
<evidence type="ECO:0000313" key="8">
    <source>
        <dbReference type="EMBL" id="CAB4254463.1"/>
    </source>
</evidence>
<keyword evidence="9" id="KW-1185">Reference proteome</keyword>